<reference evidence="2 3" key="1">
    <citation type="submission" date="2024-02" db="EMBL/GenBank/DDBJ databases">
        <authorList>
            <person name="Chen Y."/>
            <person name="Shah S."/>
            <person name="Dougan E. K."/>
            <person name="Thang M."/>
            <person name="Chan C."/>
        </authorList>
    </citation>
    <scope>NUCLEOTIDE SEQUENCE [LARGE SCALE GENOMIC DNA]</scope>
</reference>
<feature type="compositionally biased region" description="Basic and acidic residues" evidence="1">
    <location>
        <begin position="121"/>
        <end position="131"/>
    </location>
</feature>
<name>A0ABP0R9C1_9DINO</name>
<organism evidence="2 3">
    <name type="scientific">Durusdinium trenchii</name>
    <dbReference type="NCBI Taxonomy" id="1381693"/>
    <lineage>
        <taxon>Eukaryota</taxon>
        <taxon>Sar</taxon>
        <taxon>Alveolata</taxon>
        <taxon>Dinophyceae</taxon>
        <taxon>Suessiales</taxon>
        <taxon>Symbiodiniaceae</taxon>
        <taxon>Durusdinium</taxon>
    </lineage>
</organism>
<gene>
    <name evidence="2" type="ORF">CCMP2556_LOCUS45560</name>
</gene>
<evidence type="ECO:0000256" key="1">
    <source>
        <dbReference type="SAM" id="MobiDB-lite"/>
    </source>
</evidence>
<evidence type="ECO:0000313" key="2">
    <source>
        <dbReference type="EMBL" id="CAK9095692.1"/>
    </source>
</evidence>
<accession>A0ABP0R9C1</accession>
<feature type="compositionally biased region" description="Low complexity" evidence="1">
    <location>
        <begin position="69"/>
        <end position="90"/>
    </location>
</feature>
<comment type="caution">
    <text evidence="2">The sequence shown here is derived from an EMBL/GenBank/DDBJ whole genome shotgun (WGS) entry which is preliminary data.</text>
</comment>
<dbReference type="EMBL" id="CAXAMN010025517">
    <property type="protein sequence ID" value="CAK9095692.1"/>
    <property type="molecule type" value="Genomic_DNA"/>
</dbReference>
<feature type="compositionally biased region" description="Acidic residues" evidence="1">
    <location>
        <begin position="91"/>
        <end position="107"/>
    </location>
</feature>
<feature type="compositionally biased region" description="Basic residues" evidence="1">
    <location>
        <begin position="59"/>
        <end position="68"/>
    </location>
</feature>
<keyword evidence="3" id="KW-1185">Reference proteome</keyword>
<proteinExistence type="predicted"/>
<sequence>MGEASEPRSFAPEAEDQEDEGEQAHEGLLENDLYLLTQGQDDHDRGHLNGPKASEGRRPDRRRRRPHRSPSAGDAEDAAAPRLALPAPADAETEEPGEPEQADEEDKAAELERARKRKKFESKPVEAKREGDEDADWIYFPSLAAAARETGVPNSSVAGLCSWQGSHSGWLFRWPGAEPLDKPMPTRRIELPAEETEAILRRLRAMSAEERRSALSAMPEETRKELLKYLKQEAGGSRLRQLLSHLPELLDSASEQKRAELMQGIRMLEAVTAQVLAAPDMAAVVKILRELTPQQRHAIVESLPAETQEALAAHLCAEKAAHAAQHAKDCPNVEAFEILKRTLLLNGEGLPRHVSSEQRVRFLASRAGVFRSEHGTLSKKDEDGEGAARAAVPAMSGARMFSIPIRSAVFLGGLGRRLRGCALQGFLLLQHADLIARRNEGTLAPVPTESVRRLFVGGYNDWSCALMDLLDVSAGVWGLIGALGAFYMREGFLRTFYYYEALRLMCWFLMYFLDVPLLLNCELGRDDPNAFVERFGAHQAVLKIAAEGQCDEERSFFYVLSFACLAFFSQFFFATQRLLLDFSDDPRYLLLSKEGPTGIFQQQVGSGVPTAATPLVFSGVNAPEGSPRPLENLA</sequence>
<dbReference type="Proteomes" id="UP001642484">
    <property type="component" value="Unassembled WGS sequence"/>
</dbReference>
<feature type="region of interest" description="Disordered" evidence="1">
    <location>
        <begin position="1"/>
        <end position="132"/>
    </location>
</feature>
<evidence type="ECO:0000313" key="3">
    <source>
        <dbReference type="Proteomes" id="UP001642484"/>
    </source>
</evidence>
<protein>
    <submittedName>
        <fullName evidence="2">Uncharacterized protein</fullName>
    </submittedName>
</protein>